<name>A0A8D8G0N9_CULPI</name>
<evidence type="ECO:0000313" key="2">
    <source>
        <dbReference type="EMBL" id="CAG6490541.1"/>
    </source>
</evidence>
<proteinExistence type="predicted"/>
<dbReference type="InterPro" id="IPR031729">
    <property type="entry name" value="Fanconi_A_N"/>
</dbReference>
<reference evidence="2" key="1">
    <citation type="submission" date="2021-05" db="EMBL/GenBank/DDBJ databases">
        <authorList>
            <person name="Alioto T."/>
            <person name="Alioto T."/>
            <person name="Gomez Garrido J."/>
        </authorList>
    </citation>
    <scope>NUCLEOTIDE SEQUENCE</scope>
</reference>
<feature type="domain" description="Fanconi anaemia group A protein N-terminal" evidence="1">
    <location>
        <begin position="45"/>
        <end position="363"/>
    </location>
</feature>
<accession>A0A8D8G0N9</accession>
<dbReference type="AlphaFoldDB" id="A0A8D8G0N9"/>
<sequence length="391" mass="44623">MFHNKIRNILQETAERIEKLHVPYENEFKIQIQHLSLKEKSLLQEYLYAHEWNLGSARVLSMFKKARIVSISEYVLRLHSKDAIQQVMNDLLEAEPILLAELIGNSSLDSELFTSLKDILHESFSTVLDDLLENPSVIPFNYLEQLEPHLTDQEIERVRLQHLQLLLRKDCTCTLQEAIGRQEQWRLAANRNHGTVLGQMMRTVVQDTVCSFDTLLGAGEKLDANVSWKHYLTLLGIVAKAATSEYVNVLRVKGAVKNMFNKILADGRFETLLLLMVTSREICATDESILGSYTSWYKYIIGEMTYRVDKAQFIAVMGLMNKLVPLEGSVEILKVHASVSISFPSLCMEHVVTFKNLCKSRIIKIEEAKCRQEGVQPLDPDISIVIDSDDD</sequence>
<dbReference type="EMBL" id="HBUE01115977">
    <property type="protein sequence ID" value="CAG6490541.1"/>
    <property type="molecule type" value="Transcribed_RNA"/>
</dbReference>
<evidence type="ECO:0000259" key="1">
    <source>
        <dbReference type="Pfam" id="PF15865"/>
    </source>
</evidence>
<organism evidence="2">
    <name type="scientific">Culex pipiens</name>
    <name type="common">House mosquito</name>
    <dbReference type="NCBI Taxonomy" id="7175"/>
    <lineage>
        <taxon>Eukaryota</taxon>
        <taxon>Metazoa</taxon>
        <taxon>Ecdysozoa</taxon>
        <taxon>Arthropoda</taxon>
        <taxon>Hexapoda</taxon>
        <taxon>Insecta</taxon>
        <taxon>Pterygota</taxon>
        <taxon>Neoptera</taxon>
        <taxon>Endopterygota</taxon>
        <taxon>Diptera</taxon>
        <taxon>Nematocera</taxon>
        <taxon>Culicoidea</taxon>
        <taxon>Culicidae</taxon>
        <taxon>Culicinae</taxon>
        <taxon>Culicini</taxon>
        <taxon>Culex</taxon>
        <taxon>Culex</taxon>
    </lineage>
</organism>
<protein>
    <submittedName>
        <fullName evidence="2">(northern house mosquito) hypothetical protein</fullName>
    </submittedName>
</protein>
<dbReference type="Pfam" id="PF15865">
    <property type="entry name" value="Fanconi_A_N"/>
    <property type="match status" value="1"/>
</dbReference>